<evidence type="ECO:0000256" key="10">
    <source>
        <dbReference type="SAM" id="MobiDB-lite"/>
    </source>
</evidence>
<keyword evidence="13" id="KW-1185">Reference proteome</keyword>
<keyword evidence="2" id="KW-0479">Metal-binding</keyword>
<evidence type="ECO:0000313" key="12">
    <source>
        <dbReference type="EMBL" id="GCC34791.1"/>
    </source>
</evidence>
<keyword evidence="7" id="KW-0804">Transcription</keyword>
<evidence type="ECO:0000256" key="9">
    <source>
        <dbReference type="PROSITE-ProRule" id="PRU00042"/>
    </source>
</evidence>
<evidence type="ECO:0000256" key="3">
    <source>
        <dbReference type="ARBA" id="ARBA00022737"/>
    </source>
</evidence>
<protein>
    <recommendedName>
        <fullName evidence="11">C2H2-type domain-containing protein</fullName>
    </recommendedName>
</protein>
<dbReference type="GO" id="GO:0005634">
    <property type="term" value="C:nucleus"/>
    <property type="evidence" value="ECO:0007669"/>
    <property type="project" value="UniProtKB-SubCell"/>
</dbReference>
<dbReference type="PROSITE" id="PS50157">
    <property type="entry name" value="ZINC_FINGER_C2H2_2"/>
    <property type="match status" value="1"/>
</dbReference>
<keyword evidence="6" id="KW-0805">Transcription regulation</keyword>
<organism evidence="12 13">
    <name type="scientific">Chiloscyllium punctatum</name>
    <name type="common">Brownbanded bambooshark</name>
    <name type="synonym">Hemiscyllium punctatum</name>
    <dbReference type="NCBI Taxonomy" id="137246"/>
    <lineage>
        <taxon>Eukaryota</taxon>
        <taxon>Metazoa</taxon>
        <taxon>Chordata</taxon>
        <taxon>Craniata</taxon>
        <taxon>Vertebrata</taxon>
        <taxon>Chondrichthyes</taxon>
        <taxon>Elasmobranchii</taxon>
        <taxon>Galeomorphii</taxon>
        <taxon>Galeoidea</taxon>
        <taxon>Orectolobiformes</taxon>
        <taxon>Hemiscylliidae</taxon>
        <taxon>Chiloscyllium</taxon>
    </lineage>
</organism>
<keyword evidence="3" id="KW-0677">Repeat</keyword>
<gene>
    <name evidence="12" type="ORF">chiPu_0013267</name>
</gene>
<comment type="subcellular location">
    <subcellularLocation>
        <location evidence="1">Nucleus</location>
    </subcellularLocation>
</comment>
<name>A0A401SWN5_CHIPU</name>
<dbReference type="STRING" id="137246.A0A401SWN5"/>
<dbReference type="EMBL" id="BEZZ01000631">
    <property type="protein sequence ID" value="GCC34791.1"/>
    <property type="molecule type" value="Genomic_DNA"/>
</dbReference>
<evidence type="ECO:0000256" key="2">
    <source>
        <dbReference type="ARBA" id="ARBA00022723"/>
    </source>
</evidence>
<keyword evidence="8" id="KW-0539">Nucleus</keyword>
<dbReference type="PROSITE" id="PS00028">
    <property type="entry name" value="ZINC_FINGER_C2H2_1"/>
    <property type="match status" value="1"/>
</dbReference>
<evidence type="ECO:0000256" key="7">
    <source>
        <dbReference type="ARBA" id="ARBA00023163"/>
    </source>
</evidence>
<dbReference type="Gene3D" id="3.30.160.60">
    <property type="entry name" value="Classic Zinc Finger"/>
    <property type="match status" value="1"/>
</dbReference>
<dbReference type="Proteomes" id="UP000287033">
    <property type="component" value="Unassembled WGS sequence"/>
</dbReference>
<dbReference type="GO" id="GO:0017053">
    <property type="term" value="C:transcription repressor complex"/>
    <property type="evidence" value="ECO:0007669"/>
    <property type="project" value="TreeGrafter"/>
</dbReference>
<evidence type="ECO:0000256" key="4">
    <source>
        <dbReference type="ARBA" id="ARBA00022771"/>
    </source>
</evidence>
<dbReference type="GO" id="GO:0008270">
    <property type="term" value="F:zinc ion binding"/>
    <property type="evidence" value="ECO:0007669"/>
    <property type="project" value="UniProtKB-KW"/>
</dbReference>
<comment type="caution">
    <text evidence="12">The sequence shown here is derived from an EMBL/GenBank/DDBJ whole genome shotgun (WGS) entry which is preliminary data.</text>
</comment>
<dbReference type="InterPro" id="IPR036236">
    <property type="entry name" value="Znf_C2H2_sf"/>
</dbReference>
<sequence length="264" mass="28597">MPRGFLIKRNPGTRSYRVTGKKVEVFREGFTAWQIPVGGEGTPKEAGQSRERERGGIVDVVINGGPGTWELSPGVSSVPMDCLTSPWPQPWAELFSAPTPSGTQGHRGRDSPADWLRGPPGRDRTGTEGHGGGDAKGRPTGPDLLGAFVCRLCRGEYPNSLGLAGHRCPGIAREEHRCPECGKVFGCPANLASHRRWHRPPAPSPPRQGGESLRRTGEGLRRRAGTVTGSRNGMERVEGVRTHQCHQQQCHLKPQELSIVPPPL</sequence>
<keyword evidence="5" id="KW-0862">Zinc</keyword>
<accession>A0A401SWN5</accession>
<keyword evidence="4 9" id="KW-0863">Zinc-finger</keyword>
<feature type="domain" description="C2H2-type" evidence="11">
    <location>
        <begin position="176"/>
        <end position="203"/>
    </location>
</feature>
<evidence type="ECO:0000256" key="5">
    <source>
        <dbReference type="ARBA" id="ARBA00022833"/>
    </source>
</evidence>
<proteinExistence type="predicted"/>
<evidence type="ECO:0000256" key="6">
    <source>
        <dbReference type="ARBA" id="ARBA00023015"/>
    </source>
</evidence>
<dbReference type="PANTHER" id="PTHR15065">
    <property type="entry name" value="INSULINOMA-ASSOCIATED 1"/>
    <property type="match status" value="1"/>
</dbReference>
<dbReference type="OrthoDB" id="8953942at2759"/>
<dbReference type="InterPro" id="IPR013087">
    <property type="entry name" value="Znf_C2H2_type"/>
</dbReference>
<evidence type="ECO:0000313" key="13">
    <source>
        <dbReference type="Proteomes" id="UP000287033"/>
    </source>
</evidence>
<dbReference type="FunFam" id="3.30.160.60:FF:001896">
    <property type="entry name" value="insulinoma-associated protein 1b"/>
    <property type="match status" value="1"/>
</dbReference>
<dbReference type="AlphaFoldDB" id="A0A401SWN5"/>
<dbReference type="PANTHER" id="PTHR15065:SF6">
    <property type="entry name" value="INSULINOMA-ASSOCIATED PROTEIN 2"/>
    <property type="match status" value="1"/>
</dbReference>
<evidence type="ECO:0000256" key="1">
    <source>
        <dbReference type="ARBA" id="ARBA00004123"/>
    </source>
</evidence>
<dbReference type="GO" id="GO:0001227">
    <property type="term" value="F:DNA-binding transcription repressor activity, RNA polymerase II-specific"/>
    <property type="evidence" value="ECO:0007669"/>
    <property type="project" value="TreeGrafter"/>
</dbReference>
<dbReference type="GO" id="GO:0000978">
    <property type="term" value="F:RNA polymerase II cis-regulatory region sequence-specific DNA binding"/>
    <property type="evidence" value="ECO:0007669"/>
    <property type="project" value="TreeGrafter"/>
</dbReference>
<dbReference type="SUPFAM" id="SSF57667">
    <property type="entry name" value="beta-beta-alpha zinc fingers"/>
    <property type="match status" value="1"/>
</dbReference>
<evidence type="ECO:0000259" key="11">
    <source>
        <dbReference type="PROSITE" id="PS50157"/>
    </source>
</evidence>
<reference evidence="12 13" key="1">
    <citation type="journal article" date="2018" name="Nat. Ecol. Evol.">
        <title>Shark genomes provide insights into elasmobranch evolution and the origin of vertebrates.</title>
        <authorList>
            <person name="Hara Y"/>
            <person name="Yamaguchi K"/>
            <person name="Onimaru K"/>
            <person name="Kadota M"/>
            <person name="Koyanagi M"/>
            <person name="Keeley SD"/>
            <person name="Tatsumi K"/>
            <person name="Tanaka K"/>
            <person name="Motone F"/>
            <person name="Kageyama Y"/>
            <person name="Nozu R"/>
            <person name="Adachi N"/>
            <person name="Nishimura O"/>
            <person name="Nakagawa R"/>
            <person name="Tanegashima C"/>
            <person name="Kiyatake I"/>
            <person name="Matsumoto R"/>
            <person name="Murakumo K"/>
            <person name="Nishida K"/>
            <person name="Terakita A"/>
            <person name="Kuratani S"/>
            <person name="Sato K"/>
            <person name="Hyodo S Kuraku.S."/>
        </authorList>
    </citation>
    <scope>NUCLEOTIDE SEQUENCE [LARGE SCALE GENOMIC DNA]</scope>
</reference>
<evidence type="ECO:0000256" key="8">
    <source>
        <dbReference type="ARBA" id="ARBA00023242"/>
    </source>
</evidence>
<dbReference type="GO" id="GO:0010564">
    <property type="term" value="P:regulation of cell cycle process"/>
    <property type="evidence" value="ECO:0007669"/>
    <property type="project" value="TreeGrafter"/>
</dbReference>
<dbReference type="GO" id="GO:0030182">
    <property type="term" value="P:neuron differentiation"/>
    <property type="evidence" value="ECO:0007669"/>
    <property type="project" value="TreeGrafter"/>
</dbReference>
<feature type="compositionally biased region" description="Basic and acidic residues" evidence="10">
    <location>
        <begin position="212"/>
        <end position="221"/>
    </location>
</feature>
<dbReference type="InterPro" id="IPR042972">
    <property type="entry name" value="INSM1/2"/>
</dbReference>
<feature type="region of interest" description="Disordered" evidence="10">
    <location>
        <begin position="94"/>
        <end position="141"/>
    </location>
</feature>
<feature type="region of interest" description="Disordered" evidence="10">
    <location>
        <begin position="194"/>
        <end position="240"/>
    </location>
</feature>
<feature type="compositionally biased region" description="Basic and acidic residues" evidence="10">
    <location>
        <begin position="120"/>
        <end position="137"/>
    </location>
</feature>